<protein>
    <submittedName>
        <fullName evidence="2">Uncharacterized protein</fullName>
    </submittedName>
</protein>
<dbReference type="AlphaFoldDB" id="A0A931DVI9"/>
<keyword evidence="3" id="KW-1185">Reference proteome</keyword>
<reference evidence="2" key="1">
    <citation type="submission" date="2020-11" db="EMBL/GenBank/DDBJ databases">
        <title>Sequencing the genomes of 1000 actinobacteria strains.</title>
        <authorList>
            <person name="Klenk H.-P."/>
        </authorList>
    </citation>
    <scope>NUCLEOTIDE SEQUENCE</scope>
    <source>
        <strain evidence="2">DSM 45632</strain>
    </source>
</reference>
<dbReference type="Proteomes" id="UP000658613">
    <property type="component" value="Unassembled WGS sequence"/>
</dbReference>
<dbReference type="RefSeq" id="WP_196824716.1">
    <property type="nucleotide sequence ID" value="NZ_CP046980.1"/>
</dbReference>
<comment type="caution">
    <text evidence="2">The sequence shown here is derived from an EMBL/GenBank/DDBJ whole genome shotgun (WGS) entry which is preliminary data.</text>
</comment>
<feature type="region of interest" description="Disordered" evidence="1">
    <location>
        <begin position="15"/>
        <end position="56"/>
    </location>
</feature>
<proteinExistence type="predicted"/>
<dbReference type="EMBL" id="JADOUE010000001">
    <property type="protein sequence ID" value="MBG6122304.1"/>
    <property type="molecule type" value="Genomic_DNA"/>
</dbReference>
<evidence type="ECO:0000313" key="2">
    <source>
        <dbReference type="EMBL" id="MBG6122304.1"/>
    </source>
</evidence>
<evidence type="ECO:0000256" key="1">
    <source>
        <dbReference type="SAM" id="MobiDB-lite"/>
    </source>
</evidence>
<organism evidence="2 3">
    <name type="scientific">Corynebacterium aquatimens</name>
    <dbReference type="NCBI Taxonomy" id="1190508"/>
    <lineage>
        <taxon>Bacteria</taxon>
        <taxon>Bacillati</taxon>
        <taxon>Actinomycetota</taxon>
        <taxon>Actinomycetes</taxon>
        <taxon>Mycobacteriales</taxon>
        <taxon>Corynebacteriaceae</taxon>
        <taxon>Corynebacterium</taxon>
    </lineage>
</organism>
<accession>A0A931DVI9</accession>
<gene>
    <name evidence="2" type="ORF">IW254_001273</name>
</gene>
<evidence type="ECO:0000313" key="3">
    <source>
        <dbReference type="Proteomes" id="UP000658613"/>
    </source>
</evidence>
<name>A0A931DVI9_9CORY</name>
<sequence length="364" mass="41768">MQRIDQKSNGSITATNGWITARKRIDQKSNGSITPHKRLDHPTQTARPDHEKREKSFHRISNAPLPLFRQEIHRKMHTEVCQIRVRTPKIQVKIKDMDRQGEIELIKRVHGRTKDCIVTGPAAAVLMDLATHEWVRQVDLKRRSGTNAGSRKQNKHGAVYRSGRFREDRVQTSHGIPHVDGTQMLLDTYRYYGRLAALVTLESARFKWQQLTTQYLLEQLDDVPSANGIRDFRRLIHYSVETSQSPLETIVRDQIIQADIPEVHSIEAQVKVTYIDGQGRVRTAWIDFMINNFLGLEADGEEKISGKYGDPTQVLLDERSRQIGINNKGIPIIRVTWDDAIHGRVPRIVQEALIAYSSTPRRTL</sequence>